<reference evidence="2 3" key="1">
    <citation type="journal article" date="2016" name="Proc. Natl. Acad. Sci. U.S.A.">
        <title>Comparative genomics of biotechnologically important yeasts.</title>
        <authorList>
            <person name="Riley R."/>
            <person name="Haridas S."/>
            <person name="Wolfe K.H."/>
            <person name="Lopes M.R."/>
            <person name="Hittinger C.T."/>
            <person name="Goeker M."/>
            <person name="Salamov A.A."/>
            <person name="Wisecaver J.H."/>
            <person name="Long T.M."/>
            <person name="Calvey C.H."/>
            <person name="Aerts A.L."/>
            <person name="Barry K.W."/>
            <person name="Choi C."/>
            <person name="Clum A."/>
            <person name="Coughlan A.Y."/>
            <person name="Deshpande S."/>
            <person name="Douglass A.P."/>
            <person name="Hanson S.J."/>
            <person name="Klenk H.-P."/>
            <person name="LaButti K.M."/>
            <person name="Lapidus A."/>
            <person name="Lindquist E.A."/>
            <person name="Lipzen A.M."/>
            <person name="Meier-Kolthoff J.P."/>
            <person name="Ohm R.A."/>
            <person name="Otillar R.P."/>
            <person name="Pangilinan J.L."/>
            <person name="Peng Y."/>
            <person name="Rokas A."/>
            <person name="Rosa C.A."/>
            <person name="Scheuner C."/>
            <person name="Sibirny A.A."/>
            <person name="Slot J.C."/>
            <person name="Stielow J.B."/>
            <person name="Sun H."/>
            <person name="Kurtzman C.P."/>
            <person name="Blackwell M."/>
            <person name="Grigoriev I.V."/>
            <person name="Jeffries T.W."/>
        </authorList>
    </citation>
    <scope>NUCLEOTIDE SEQUENCE [LARGE SCALE GENOMIC DNA]</scope>
    <source>
        <strain evidence="2 3">NRRL Y-11557</strain>
    </source>
</reference>
<organism evidence="2 3">
    <name type="scientific">Lipomyces starkeyi NRRL Y-11557</name>
    <dbReference type="NCBI Taxonomy" id="675824"/>
    <lineage>
        <taxon>Eukaryota</taxon>
        <taxon>Fungi</taxon>
        <taxon>Dikarya</taxon>
        <taxon>Ascomycota</taxon>
        <taxon>Saccharomycotina</taxon>
        <taxon>Lipomycetes</taxon>
        <taxon>Lipomycetales</taxon>
        <taxon>Lipomycetaceae</taxon>
        <taxon>Lipomyces</taxon>
    </lineage>
</organism>
<proteinExistence type="predicted"/>
<dbReference type="OrthoDB" id="2260786at2759"/>
<dbReference type="GO" id="GO:0005524">
    <property type="term" value="F:ATP binding"/>
    <property type="evidence" value="ECO:0007669"/>
    <property type="project" value="InterPro"/>
</dbReference>
<dbReference type="Proteomes" id="UP000094385">
    <property type="component" value="Unassembled WGS sequence"/>
</dbReference>
<dbReference type="Pfam" id="PF02399">
    <property type="entry name" value="Herpes_ori_bp"/>
    <property type="match status" value="1"/>
</dbReference>
<accession>A0A1E3QED9</accession>
<dbReference type="GO" id="GO:0006260">
    <property type="term" value="P:DNA replication"/>
    <property type="evidence" value="ECO:0007669"/>
    <property type="project" value="InterPro"/>
</dbReference>
<name>A0A1E3QED9_LIPST</name>
<gene>
    <name evidence="2" type="ORF">LIPSTDRAFT_223614</name>
</gene>
<dbReference type="AlphaFoldDB" id="A0A1E3QED9"/>
<keyword evidence="3" id="KW-1185">Reference proteome</keyword>
<feature type="domain" description="Replication origin-binding protein" evidence="1">
    <location>
        <begin position="41"/>
        <end position="166"/>
    </location>
</feature>
<evidence type="ECO:0000313" key="3">
    <source>
        <dbReference type="Proteomes" id="UP000094385"/>
    </source>
</evidence>
<evidence type="ECO:0000259" key="1">
    <source>
        <dbReference type="Pfam" id="PF02399"/>
    </source>
</evidence>
<evidence type="ECO:0000313" key="2">
    <source>
        <dbReference type="EMBL" id="ODQ75990.1"/>
    </source>
</evidence>
<dbReference type="EMBL" id="KV454290">
    <property type="protein sequence ID" value="ODQ75990.1"/>
    <property type="molecule type" value="Genomic_DNA"/>
</dbReference>
<dbReference type="InterPro" id="IPR003450">
    <property type="entry name" value="Replication_origin-bd"/>
</dbReference>
<dbReference type="InterPro" id="IPR027417">
    <property type="entry name" value="P-loop_NTPase"/>
</dbReference>
<sequence length="387" mass="44330">MRSAAGLRSSSNFKYICRRSLFRSAMPPVNLIRWLHRLFFLDAPMGTGKTHCVREYLRANSWLSVLSITFRQSLARYLSSEFGLSCYLDNGFWAPDATAQRTRCVICLDSIGKLRPEAEPYDLIIIDECVFVQYHFLAGTITDRLPDVMRTFDRLLQDSGRVIYMQHRIPENYGHGRGQPWSRSAESKCGLHPMKVLTSRSSGGRTLTAYLASWYIWHFDRHAGRSTMPTVVFTTMAHHAGLLLSLLRKIATEHFGEEAASRIKGIWAGIQDDAWIRQFLAHPNTAVDQVDVLISTSVLQAGHSLDRYFRVSFDFLFRGVLSFREELQFTSRLRYIGRDDMAEYKFCWIPAGGAGARRAGQRRLKLDIEQTWPEGAARWGGRLHEHD</sequence>
<dbReference type="GO" id="GO:0003688">
    <property type="term" value="F:DNA replication origin binding"/>
    <property type="evidence" value="ECO:0007669"/>
    <property type="project" value="InterPro"/>
</dbReference>
<protein>
    <recommendedName>
        <fullName evidence="1">Replication origin-binding protein domain-containing protein</fullName>
    </recommendedName>
</protein>
<dbReference type="SUPFAM" id="SSF52540">
    <property type="entry name" value="P-loop containing nucleoside triphosphate hydrolases"/>
    <property type="match status" value="1"/>
</dbReference>